<dbReference type="Pfam" id="PF07386">
    <property type="entry name" value="DUF1499"/>
    <property type="match status" value="1"/>
</dbReference>
<organism evidence="2 3">
    <name type="scientific">Blastopirellula marina DSM 3645</name>
    <dbReference type="NCBI Taxonomy" id="314230"/>
    <lineage>
        <taxon>Bacteria</taxon>
        <taxon>Pseudomonadati</taxon>
        <taxon>Planctomycetota</taxon>
        <taxon>Planctomycetia</taxon>
        <taxon>Pirellulales</taxon>
        <taxon>Pirellulaceae</taxon>
        <taxon>Blastopirellula</taxon>
    </lineage>
</organism>
<dbReference type="eggNOG" id="COG4446">
    <property type="taxonomic scope" value="Bacteria"/>
</dbReference>
<name>A3ZS38_9BACT</name>
<dbReference type="EMBL" id="AANZ01000008">
    <property type="protein sequence ID" value="EAQ80491.1"/>
    <property type="molecule type" value="Genomic_DNA"/>
</dbReference>
<evidence type="ECO:0000313" key="2">
    <source>
        <dbReference type="EMBL" id="EAQ80491.1"/>
    </source>
</evidence>
<protein>
    <recommendedName>
        <fullName evidence="4">DUF1499 domain-containing protein</fullName>
    </recommendedName>
</protein>
<dbReference type="InterPro" id="IPR010865">
    <property type="entry name" value="DUF1499"/>
</dbReference>
<dbReference type="STRING" id="314230.DSM3645_14135"/>
<dbReference type="HOGENOM" id="CLU_1472505_0_0_0"/>
<evidence type="ECO:0008006" key="4">
    <source>
        <dbReference type="Google" id="ProtNLM"/>
    </source>
</evidence>
<dbReference type="Proteomes" id="UP000004358">
    <property type="component" value="Unassembled WGS sequence"/>
</dbReference>
<accession>A3ZS38</accession>
<proteinExistence type="predicted"/>
<feature type="transmembrane region" description="Helical" evidence="1">
    <location>
        <begin position="32"/>
        <end position="54"/>
    </location>
</feature>
<dbReference type="AlphaFoldDB" id="A3ZS38"/>
<evidence type="ECO:0000313" key="3">
    <source>
        <dbReference type="Proteomes" id="UP000004358"/>
    </source>
</evidence>
<keyword evidence="1" id="KW-1133">Transmembrane helix</keyword>
<comment type="caution">
    <text evidence="2">The sequence shown here is derived from an EMBL/GenBank/DDBJ whole genome shotgun (WGS) entry which is preliminary data.</text>
</comment>
<evidence type="ECO:0000256" key="1">
    <source>
        <dbReference type="SAM" id="Phobius"/>
    </source>
</evidence>
<gene>
    <name evidence="2" type="ORF">DSM3645_14135</name>
</gene>
<sequence>MESYEAAWATGRRRNSLAVFAPLIEMKLRKMIWIAVAVVGAVPLLFVLAVVMTVDDWSRDLSTNVAETQVKAADPLLRPLLVKGTVDCASNVVQEQIASIPRWNVESADAGVETVIHATRKTPLWGFVDDIRVTITPGEPATSIAVYSKSRLGKGDLGQNPRNIKELMRRLQAVDEQAWKCEE</sequence>
<keyword evidence="1" id="KW-0472">Membrane</keyword>
<reference evidence="2 3" key="1">
    <citation type="submission" date="2006-02" db="EMBL/GenBank/DDBJ databases">
        <authorList>
            <person name="Amann R."/>
            <person name="Ferriera S."/>
            <person name="Johnson J."/>
            <person name="Kravitz S."/>
            <person name="Halpern A."/>
            <person name="Remington K."/>
            <person name="Beeson K."/>
            <person name="Tran B."/>
            <person name="Rogers Y.-H."/>
            <person name="Friedman R."/>
            <person name="Venter J.C."/>
        </authorList>
    </citation>
    <scope>NUCLEOTIDE SEQUENCE [LARGE SCALE GENOMIC DNA]</scope>
    <source>
        <strain evidence="2 3">DSM 3645</strain>
    </source>
</reference>
<keyword evidence="1" id="KW-0812">Transmembrane</keyword>